<dbReference type="PANTHER" id="PTHR43591">
    <property type="entry name" value="METHYLTRANSFERASE"/>
    <property type="match status" value="1"/>
</dbReference>
<dbReference type="Gene3D" id="3.40.50.150">
    <property type="entry name" value="Vaccinia Virus protein VP39"/>
    <property type="match status" value="1"/>
</dbReference>
<feature type="domain" description="Methyltransferase" evidence="2">
    <location>
        <begin position="176"/>
        <end position="278"/>
    </location>
</feature>
<dbReference type="OrthoDB" id="2013972at2759"/>
<dbReference type="GO" id="GO:0008168">
    <property type="term" value="F:methyltransferase activity"/>
    <property type="evidence" value="ECO:0007669"/>
    <property type="project" value="TreeGrafter"/>
</dbReference>
<dbReference type="SUPFAM" id="SSF53335">
    <property type="entry name" value="S-adenosyl-L-methionine-dependent methyltransferases"/>
    <property type="match status" value="1"/>
</dbReference>
<accession>G4TWR0</accession>
<feature type="region of interest" description="Disordered" evidence="1">
    <location>
        <begin position="487"/>
        <end position="513"/>
    </location>
</feature>
<comment type="caution">
    <text evidence="3">The sequence shown here is derived from an EMBL/GenBank/DDBJ whole genome shotgun (WGS) entry which is preliminary data.</text>
</comment>
<keyword evidence="4" id="KW-1185">Reference proteome</keyword>
<dbReference type="CDD" id="cd02440">
    <property type="entry name" value="AdoMet_MTases"/>
    <property type="match status" value="1"/>
</dbReference>
<feature type="compositionally biased region" description="Polar residues" evidence="1">
    <location>
        <begin position="1"/>
        <end position="18"/>
    </location>
</feature>
<proteinExistence type="predicted"/>
<dbReference type="AlphaFoldDB" id="G4TWR0"/>
<dbReference type="EMBL" id="CAFZ01000513">
    <property type="protein sequence ID" value="CCA75753.1"/>
    <property type="molecule type" value="Genomic_DNA"/>
</dbReference>
<feature type="region of interest" description="Disordered" evidence="1">
    <location>
        <begin position="1"/>
        <end position="37"/>
    </location>
</feature>
<dbReference type="InParanoid" id="G4TWR0"/>
<gene>
    <name evidence="3" type="ORF">PIIN_09743</name>
</gene>
<evidence type="ECO:0000256" key="1">
    <source>
        <dbReference type="SAM" id="MobiDB-lite"/>
    </source>
</evidence>
<organism evidence="3 4">
    <name type="scientific">Serendipita indica (strain DSM 11827)</name>
    <name type="common">Root endophyte fungus</name>
    <name type="synonym">Piriformospora indica</name>
    <dbReference type="NCBI Taxonomy" id="1109443"/>
    <lineage>
        <taxon>Eukaryota</taxon>
        <taxon>Fungi</taxon>
        <taxon>Dikarya</taxon>
        <taxon>Basidiomycota</taxon>
        <taxon>Agaricomycotina</taxon>
        <taxon>Agaricomycetes</taxon>
        <taxon>Sebacinales</taxon>
        <taxon>Serendipitaceae</taxon>
        <taxon>Serendipita</taxon>
    </lineage>
</organism>
<feature type="compositionally biased region" description="Basic residues" evidence="1">
    <location>
        <begin position="504"/>
        <end position="513"/>
    </location>
</feature>
<dbReference type="Proteomes" id="UP000007148">
    <property type="component" value="Unassembled WGS sequence"/>
</dbReference>
<sequence>MSGISNSFDDAEQGTRSNLGVARYDQPPISSGASSSTTSLSTFSHAHSYRLSPSKPSASSSALPLSSSNLQQCAFAYQSSMQQLQNSNDPVLHRAPESLLGSLYSYDSTRDLPNFLRQLHGRTFNSLNEAYILPSDETEWERLDKQHSALYIGMDGLSPCMEELDAILAPGGEQRHVADFGCGTGTWAIQMATKYPHVTVLGVDVAPTPVDQSLFPPNLTFEIDDINLGLTHFHGQFDVIHMRCVNTGITDIDRTFVDLQQCLKPGGLLIIVDGDIWIGAEDKETVVKNAKVEGDGDVSGVSEDGSWFRRFMFEINEASKLAGSSLERGREKFAYGLWDQPMMDPSTAFGGGVYLPLGPWARGQNQAENDALLYAGILMRQNILKVHRAFHSMFLRFGMDQATLDEWSQRADEELTLMRPRTWVRFRFCWARKRAESGGPAPVLSSIETLETDPEGKPKRTIQRRPRTYPAIEIWDTREESVYQWNKRKGTMGEQPPSFLQRAWRQKQAKQQS</sequence>
<evidence type="ECO:0000259" key="2">
    <source>
        <dbReference type="Pfam" id="PF13847"/>
    </source>
</evidence>
<dbReference type="HOGENOM" id="CLU_010595_5_0_1"/>
<dbReference type="InterPro" id="IPR029063">
    <property type="entry name" value="SAM-dependent_MTases_sf"/>
</dbReference>
<dbReference type="PANTHER" id="PTHR43591:SF24">
    <property type="entry name" value="2-METHOXY-6-POLYPRENYL-1,4-BENZOQUINOL METHYLASE, MITOCHONDRIAL"/>
    <property type="match status" value="1"/>
</dbReference>
<dbReference type="InterPro" id="IPR025714">
    <property type="entry name" value="Methyltranfer_dom"/>
</dbReference>
<protein>
    <recommendedName>
        <fullName evidence="2">Methyltransferase domain-containing protein</fullName>
    </recommendedName>
</protein>
<evidence type="ECO:0000313" key="4">
    <source>
        <dbReference type="Proteomes" id="UP000007148"/>
    </source>
</evidence>
<reference evidence="3 4" key="1">
    <citation type="journal article" date="2011" name="PLoS Pathog.">
        <title>Endophytic Life Strategies Decoded by Genome and Transcriptome Analyses of the Mutualistic Root Symbiont Piriformospora indica.</title>
        <authorList>
            <person name="Zuccaro A."/>
            <person name="Lahrmann U."/>
            <person name="Guldener U."/>
            <person name="Langen G."/>
            <person name="Pfiffi S."/>
            <person name="Biedenkopf D."/>
            <person name="Wong P."/>
            <person name="Samans B."/>
            <person name="Grimm C."/>
            <person name="Basiewicz M."/>
            <person name="Murat C."/>
            <person name="Martin F."/>
            <person name="Kogel K.H."/>
        </authorList>
    </citation>
    <scope>NUCLEOTIDE SEQUENCE [LARGE SCALE GENOMIC DNA]</scope>
    <source>
        <strain evidence="3 4">DSM 11827</strain>
    </source>
</reference>
<dbReference type="STRING" id="1109443.G4TWR0"/>
<evidence type="ECO:0000313" key="3">
    <source>
        <dbReference type="EMBL" id="CCA75753.1"/>
    </source>
</evidence>
<feature type="region of interest" description="Disordered" evidence="1">
    <location>
        <begin position="437"/>
        <end position="463"/>
    </location>
</feature>
<dbReference type="Pfam" id="PF13847">
    <property type="entry name" value="Methyltransf_31"/>
    <property type="match status" value="1"/>
</dbReference>
<name>G4TWR0_SERID</name>
<dbReference type="eggNOG" id="ENOG502S6PS">
    <property type="taxonomic scope" value="Eukaryota"/>
</dbReference>